<dbReference type="SUPFAM" id="SSF52467">
    <property type="entry name" value="DHS-like NAD/FAD-binding domain"/>
    <property type="match status" value="1"/>
</dbReference>
<evidence type="ECO:0000256" key="10">
    <source>
        <dbReference type="ARBA" id="ARBA00023242"/>
    </source>
</evidence>
<feature type="binding site" evidence="12">
    <location>
        <begin position="297"/>
        <end position="299"/>
    </location>
    <ligand>
        <name>NAD(+)</name>
        <dbReference type="ChEBI" id="CHEBI:57540"/>
    </ligand>
</feature>
<name>A0A9D3SF64_9TELE</name>
<dbReference type="CDD" id="cd01412">
    <property type="entry name" value="SIRT5_Af1_CobB"/>
    <property type="match status" value="1"/>
</dbReference>
<evidence type="ECO:0000256" key="7">
    <source>
        <dbReference type="ARBA" id="ARBA00022946"/>
    </source>
</evidence>
<dbReference type="InterPro" id="IPR003000">
    <property type="entry name" value="Sirtuin"/>
</dbReference>
<keyword evidence="4 12" id="KW-0808">Transferase</keyword>
<evidence type="ECO:0000256" key="6">
    <source>
        <dbReference type="ARBA" id="ARBA00022833"/>
    </source>
</evidence>
<dbReference type="GO" id="GO:0070403">
    <property type="term" value="F:NAD+ binding"/>
    <property type="evidence" value="ECO:0007669"/>
    <property type="project" value="UniProtKB-UniRule"/>
</dbReference>
<accession>A0A9D3SF64</accession>
<feature type="binding site" evidence="12">
    <location>
        <begin position="106"/>
        <end position="125"/>
    </location>
    <ligand>
        <name>NAD(+)</name>
        <dbReference type="ChEBI" id="CHEBI:57540"/>
    </ligand>
</feature>
<feature type="binding site" evidence="12 13">
    <location>
        <position position="214"/>
    </location>
    <ligand>
        <name>Zn(2+)</name>
        <dbReference type="ChEBI" id="CHEBI:29105"/>
    </ligand>
</feature>
<evidence type="ECO:0000256" key="11">
    <source>
        <dbReference type="ARBA" id="ARBA00050628"/>
    </source>
</evidence>
<comment type="subcellular location">
    <subcellularLocation>
        <location evidence="2 12">Cytoplasm</location>
        <location evidence="2 12">Cytosol</location>
    </subcellularLocation>
    <subcellularLocation>
        <location evidence="12">Mitochondrion</location>
    </subcellularLocation>
    <subcellularLocation>
        <location evidence="1 12">Nucleus</location>
    </subcellularLocation>
    <text evidence="12">Mainly mitochondrial. Also present extramitochondrially, with a fraction present in the cytosol and very small amounts also detected in the nucleus.</text>
</comment>
<keyword evidence="7 12" id="KW-0809">Transit peptide</keyword>
<feature type="binding site" evidence="12">
    <location>
        <begin position="188"/>
        <end position="191"/>
    </location>
    <ligand>
        <name>NAD(+)</name>
        <dbReference type="ChEBI" id="CHEBI:57540"/>
    </ligand>
</feature>
<evidence type="ECO:0000256" key="9">
    <source>
        <dbReference type="ARBA" id="ARBA00023128"/>
    </source>
</evidence>
<feature type="binding site" evidence="12 13">
    <location>
        <position position="217"/>
    </location>
    <ligand>
        <name>Zn(2+)</name>
        <dbReference type="ChEBI" id="CHEBI:29105"/>
    </ligand>
</feature>
<proteinExistence type="inferred from homology"/>
<dbReference type="GO" id="GO:0036055">
    <property type="term" value="F:protein-succinyllysine desuccinylase activity"/>
    <property type="evidence" value="ECO:0007669"/>
    <property type="project" value="UniProtKB-UniRule"/>
</dbReference>
<comment type="catalytic activity">
    <reaction evidence="12">
        <text>N(6)-malonyl-L-lysyl-[protein] + NAD(+) + H2O = 2''-O-malonyl-ADP-D-ribose + nicotinamide + L-lysyl-[protein]</text>
        <dbReference type="Rhea" id="RHEA:47672"/>
        <dbReference type="Rhea" id="RHEA-COMP:9752"/>
        <dbReference type="Rhea" id="RHEA-COMP:11878"/>
        <dbReference type="ChEBI" id="CHEBI:15377"/>
        <dbReference type="ChEBI" id="CHEBI:17154"/>
        <dbReference type="ChEBI" id="CHEBI:29969"/>
        <dbReference type="ChEBI" id="CHEBI:57540"/>
        <dbReference type="ChEBI" id="CHEBI:87831"/>
        <dbReference type="ChEBI" id="CHEBI:87833"/>
    </reaction>
</comment>
<dbReference type="GO" id="GO:0005829">
    <property type="term" value="C:cytosol"/>
    <property type="evidence" value="ECO:0007669"/>
    <property type="project" value="UniProtKB-SubCell"/>
</dbReference>
<keyword evidence="9 12" id="KW-0496">Mitochondrion</keyword>
<dbReference type="EMBL" id="JAHKSW010000025">
    <property type="protein sequence ID" value="KAG7316669.1"/>
    <property type="molecule type" value="Genomic_DNA"/>
</dbReference>
<evidence type="ECO:0000256" key="12">
    <source>
        <dbReference type="HAMAP-Rule" id="MF_03160"/>
    </source>
</evidence>
<feature type="binding site" evidence="12 13">
    <location>
        <position position="260"/>
    </location>
    <ligand>
        <name>Zn(2+)</name>
        <dbReference type="ChEBI" id="CHEBI:29105"/>
    </ligand>
</feature>
<evidence type="ECO:0000256" key="5">
    <source>
        <dbReference type="ARBA" id="ARBA00022723"/>
    </source>
</evidence>
<feature type="binding site" evidence="12 13">
    <location>
        <position position="255"/>
    </location>
    <ligand>
        <name>Zn(2+)</name>
        <dbReference type="ChEBI" id="CHEBI:29105"/>
    </ligand>
</feature>
<dbReference type="GO" id="GO:0017136">
    <property type="term" value="F:histone deacetylase activity, NAD-dependent"/>
    <property type="evidence" value="ECO:0007669"/>
    <property type="project" value="TreeGrafter"/>
</dbReference>
<dbReference type="GO" id="GO:0008270">
    <property type="term" value="F:zinc ion binding"/>
    <property type="evidence" value="ECO:0007669"/>
    <property type="project" value="UniProtKB-UniRule"/>
</dbReference>
<dbReference type="PANTHER" id="PTHR11085:SF10">
    <property type="entry name" value="NAD-DEPENDENT PROTEIN DEACYLASE SIRTUIN-5, MITOCHONDRIAL-RELATED"/>
    <property type="match status" value="1"/>
</dbReference>
<keyword evidence="5 12" id="KW-0479">Metal-binding</keyword>
<comment type="domain">
    <text evidence="12">In contrast to class I sirtuins, class III sirtuins have only weak deacetylase activity. Difference in substrate specificity is probably due to a larger hydrophobic pocket with 2 residues (Tyr-150 and Arg-153) that bind to malonylated and succinylated substrates and define the specificity.</text>
</comment>
<keyword evidence="8 12" id="KW-0520">NAD</keyword>
<dbReference type="FunFam" id="3.30.1600.10:FF:000005">
    <property type="entry name" value="NAD-dependent protein deacylase sirtuin-5, mitochondrial"/>
    <property type="match status" value="1"/>
</dbReference>
<evidence type="ECO:0000256" key="8">
    <source>
        <dbReference type="ARBA" id="ARBA00023027"/>
    </source>
</evidence>
<evidence type="ECO:0000313" key="16">
    <source>
        <dbReference type="Proteomes" id="UP000824219"/>
    </source>
</evidence>
<reference evidence="15 16" key="1">
    <citation type="submission" date="2021-06" db="EMBL/GenBank/DDBJ databases">
        <title>Chromosome-level genome assembly of the red-tail catfish (Hemibagrus wyckioides).</title>
        <authorList>
            <person name="Shao F."/>
        </authorList>
    </citation>
    <scope>NUCLEOTIDE SEQUENCE [LARGE SCALE GENOMIC DNA]</scope>
    <source>
        <strain evidence="15">EC202008001</strain>
        <tissue evidence="15">Blood</tissue>
    </source>
</reference>
<evidence type="ECO:0000256" key="13">
    <source>
        <dbReference type="PROSITE-ProRule" id="PRU00236"/>
    </source>
</evidence>
<feature type="binding site" evidence="12">
    <location>
        <begin position="323"/>
        <end position="325"/>
    </location>
    <ligand>
        <name>NAD(+)</name>
        <dbReference type="ChEBI" id="CHEBI:57540"/>
    </ligand>
</feature>
<dbReference type="InterPro" id="IPR026591">
    <property type="entry name" value="Sirtuin_cat_small_dom_sf"/>
</dbReference>
<feature type="binding site" evidence="12">
    <location>
        <position position="153"/>
    </location>
    <ligand>
        <name>substrate</name>
    </ligand>
</feature>
<evidence type="ECO:0000256" key="3">
    <source>
        <dbReference type="ARBA" id="ARBA00022490"/>
    </source>
</evidence>
<evidence type="ECO:0000313" key="15">
    <source>
        <dbReference type="EMBL" id="KAG7316669.1"/>
    </source>
</evidence>
<dbReference type="InterPro" id="IPR026590">
    <property type="entry name" value="Ssirtuin_cat_dom"/>
</dbReference>
<feature type="binding site" evidence="12">
    <location>
        <position position="150"/>
    </location>
    <ligand>
        <name>substrate</name>
    </ligand>
</feature>
<dbReference type="PROSITE" id="PS50305">
    <property type="entry name" value="SIRTUIN"/>
    <property type="match status" value="1"/>
</dbReference>
<dbReference type="InterPro" id="IPR029035">
    <property type="entry name" value="DHS-like_NAD/FAD-binding_dom"/>
</dbReference>
<dbReference type="InterPro" id="IPR027546">
    <property type="entry name" value="Sirtuin_class_III"/>
</dbReference>
<evidence type="ECO:0000259" key="14">
    <source>
        <dbReference type="PROSITE" id="PS50305"/>
    </source>
</evidence>
<comment type="catalytic activity">
    <reaction evidence="12">
        <text>N(6)-succinyl-L-lysyl-[protein] + NAD(+) + H2O = 2''-O-succinyl-ADP-D-ribose + nicotinamide + L-lysyl-[protein]</text>
        <dbReference type="Rhea" id="RHEA:47668"/>
        <dbReference type="Rhea" id="RHEA-COMP:9752"/>
        <dbReference type="Rhea" id="RHEA-COMP:11877"/>
        <dbReference type="ChEBI" id="CHEBI:15377"/>
        <dbReference type="ChEBI" id="CHEBI:17154"/>
        <dbReference type="ChEBI" id="CHEBI:29969"/>
        <dbReference type="ChEBI" id="CHEBI:57540"/>
        <dbReference type="ChEBI" id="CHEBI:87830"/>
        <dbReference type="ChEBI" id="CHEBI:87832"/>
    </reaction>
</comment>
<comment type="cofactor">
    <cofactor evidence="12">
        <name>Zn(2+)</name>
        <dbReference type="ChEBI" id="CHEBI:29105"/>
    </cofactor>
    <text evidence="12">Binds 1 zinc ion per subunit.</text>
</comment>
<dbReference type="HAMAP" id="MF_01121">
    <property type="entry name" value="Sirtuin_ClassIII"/>
    <property type="match status" value="1"/>
</dbReference>
<dbReference type="InterPro" id="IPR050134">
    <property type="entry name" value="NAD-dep_sirtuin_deacylases"/>
</dbReference>
<organism evidence="15 16">
    <name type="scientific">Hemibagrus wyckioides</name>
    <dbReference type="NCBI Taxonomy" id="337641"/>
    <lineage>
        <taxon>Eukaryota</taxon>
        <taxon>Metazoa</taxon>
        <taxon>Chordata</taxon>
        <taxon>Craniata</taxon>
        <taxon>Vertebrata</taxon>
        <taxon>Euteleostomi</taxon>
        <taxon>Actinopterygii</taxon>
        <taxon>Neopterygii</taxon>
        <taxon>Teleostei</taxon>
        <taxon>Ostariophysi</taxon>
        <taxon>Siluriformes</taxon>
        <taxon>Bagridae</taxon>
        <taxon>Hemibagrus</taxon>
    </lineage>
</organism>
<dbReference type="AlphaFoldDB" id="A0A9D3SF64"/>
<feature type="active site" description="Proton acceptor" evidence="12 13">
    <location>
        <position position="206"/>
    </location>
</feature>
<dbReference type="PANTHER" id="PTHR11085">
    <property type="entry name" value="NAD-DEPENDENT PROTEIN DEACYLASE SIRTUIN-5, MITOCHONDRIAL-RELATED"/>
    <property type="match status" value="1"/>
</dbReference>
<comment type="similarity">
    <text evidence="12">Belongs to the sirtuin family. Class III subfamily.</text>
</comment>
<keyword evidence="10 12" id="KW-0539">Nucleus</keyword>
<feature type="domain" description="Deacetylase sirtuin-type" evidence="14">
    <location>
        <begin position="81"/>
        <end position="355"/>
    </location>
</feature>
<dbReference type="GO" id="GO:0005634">
    <property type="term" value="C:nucleus"/>
    <property type="evidence" value="ECO:0007669"/>
    <property type="project" value="UniProtKB-SubCell"/>
</dbReference>
<dbReference type="EC" id="2.3.1.-" evidence="12"/>
<keyword evidence="16" id="KW-1185">Reference proteome</keyword>
<dbReference type="GO" id="GO:0036054">
    <property type="term" value="F:protein-malonyllysine demalonylase activity"/>
    <property type="evidence" value="ECO:0007669"/>
    <property type="project" value="UniProtKB-UniRule"/>
</dbReference>
<comment type="caution">
    <text evidence="15">The sequence shown here is derived from an EMBL/GenBank/DDBJ whole genome shotgun (WGS) entry which is preliminary data.</text>
</comment>
<dbReference type="Gene3D" id="3.30.1600.10">
    <property type="entry name" value="SIR2/SIRT2 'Small Domain"/>
    <property type="match status" value="1"/>
</dbReference>
<evidence type="ECO:0000256" key="4">
    <source>
        <dbReference type="ARBA" id="ARBA00022679"/>
    </source>
</evidence>
<dbReference type="OrthoDB" id="424302at2759"/>
<comment type="function">
    <text evidence="12">NAD-dependent lysine demalonylase, desuccinylase and deglutarylase that specifically removes malonyl, succinyl and glutaryl groups on target proteins. Has weak NAD-dependent protein deacetylase activity; however this activity may not be physiologically relevant in vivo.</text>
</comment>
<sequence length="357" mass="39082">MADALTHSISTVVSGSSSHSLNHVYGEAIDSSLGLISAGTFVYQELGVIFPTLMIVQTLVCKAVTLRLCVKVRFTWWAPKMARPSSDLAAFRKDFAKAKHIAIITGAGVSAESGVPTFRGAGGYWRKWQAQDLATPRAFSHDPSLVWEFYHYRREVMRSKEPNPAHLAIAECEARLSQQGRSVVVITQNIDELHRRAGSKNVLEIHGSLFKTRCMSCGEVKANYKSPICPALEGKGAPDPKAKDARVPEKDLPRCDVKRCNGLLRPHVVWFGEPLDPDILATVDKELGRCDLCLVVGTSSIVYPAAMFAPQVAARGVPVAEFNMEYTPATMNFMYHFKGPCGSMLPPALAPHESESV</sequence>
<keyword evidence="3 12" id="KW-0963">Cytoplasm</keyword>
<dbReference type="GO" id="GO:0005739">
    <property type="term" value="C:mitochondrion"/>
    <property type="evidence" value="ECO:0007669"/>
    <property type="project" value="UniProtKB-SubCell"/>
</dbReference>
<dbReference type="Proteomes" id="UP000824219">
    <property type="component" value="Linkage Group LG25"/>
</dbReference>
<dbReference type="Gene3D" id="3.40.50.1220">
    <property type="entry name" value="TPP-binding domain"/>
    <property type="match status" value="1"/>
</dbReference>
<evidence type="ECO:0000256" key="1">
    <source>
        <dbReference type="ARBA" id="ARBA00004123"/>
    </source>
</evidence>
<comment type="catalytic activity">
    <reaction evidence="11 12">
        <text>N(6)-glutaryl-L-lysyl-[protein] + NAD(+) + H2O = 2''-O-glutaryl-ADP-D-ribose + nicotinamide + L-lysyl-[protein]</text>
        <dbReference type="Rhea" id="RHEA:47664"/>
        <dbReference type="Rhea" id="RHEA-COMP:9752"/>
        <dbReference type="Rhea" id="RHEA-COMP:11875"/>
        <dbReference type="ChEBI" id="CHEBI:15377"/>
        <dbReference type="ChEBI" id="CHEBI:17154"/>
        <dbReference type="ChEBI" id="CHEBI:29969"/>
        <dbReference type="ChEBI" id="CHEBI:57540"/>
        <dbReference type="ChEBI" id="CHEBI:87828"/>
        <dbReference type="ChEBI" id="CHEBI:87829"/>
    </reaction>
</comment>
<evidence type="ECO:0000256" key="2">
    <source>
        <dbReference type="ARBA" id="ARBA00004514"/>
    </source>
</evidence>
<protein>
    <recommendedName>
        <fullName evidence="12">NAD-dependent protein deacylase sirtuin-5, mitochondrial</fullName>
        <ecNumber evidence="12">2.3.1.-</ecNumber>
    </recommendedName>
    <alternativeName>
        <fullName evidence="12">Regulatory protein SIR2 homolog 5</fullName>
    </alternativeName>
    <alternativeName>
        <fullName evidence="12">SIR2-like protein 5</fullName>
    </alternativeName>
</protein>
<keyword evidence="6 12" id="KW-0862">Zinc</keyword>
<dbReference type="Pfam" id="PF02146">
    <property type="entry name" value="SIR2"/>
    <property type="match status" value="1"/>
</dbReference>
<feature type="binding site" evidence="12">
    <location>
        <position position="341"/>
    </location>
    <ligand>
        <name>NAD(+)</name>
        <dbReference type="ChEBI" id="CHEBI:57540"/>
    </ligand>
</feature>
<gene>
    <name evidence="12" type="primary">SIRT5</name>
    <name evidence="15" type="ORF">KOW79_020210</name>
</gene>